<gene>
    <name evidence="1" type="ORF">GCM10023320_01440</name>
</gene>
<comment type="caution">
    <text evidence="1">The sequence shown here is derived from an EMBL/GenBank/DDBJ whole genome shotgun (WGS) entry which is preliminary data.</text>
</comment>
<proteinExistence type="predicted"/>
<reference evidence="2" key="1">
    <citation type="journal article" date="2019" name="Int. J. Syst. Evol. Microbiol.">
        <title>The Global Catalogue of Microorganisms (GCM) 10K type strain sequencing project: providing services to taxonomists for standard genome sequencing and annotation.</title>
        <authorList>
            <consortium name="The Broad Institute Genomics Platform"/>
            <consortium name="The Broad Institute Genome Sequencing Center for Infectious Disease"/>
            <person name="Wu L."/>
            <person name="Ma J."/>
        </authorList>
    </citation>
    <scope>NUCLEOTIDE SEQUENCE [LARGE SCALE GENOMIC DNA]</scope>
    <source>
        <strain evidence="2">JCM 18302</strain>
    </source>
</reference>
<sequence length="62" mass="6245">MNAGPISHATACTPARTITVAAAPTRMIIARGMLPGRERAPFEDERAAGTAGVAAGVVISGR</sequence>
<evidence type="ECO:0000313" key="1">
    <source>
        <dbReference type="EMBL" id="GAA5110095.1"/>
    </source>
</evidence>
<protein>
    <submittedName>
        <fullName evidence="1">Uncharacterized protein</fullName>
    </submittedName>
</protein>
<dbReference type="EMBL" id="BAABJO010000001">
    <property type="protein sequence ID" value="GAA5110095.1"/>
    <property type="molecule type" value="Genomic_DNA"/>
</dbReference>
<organism evidence="1 2">
    <name type="scientific">Pseudonocardia adelaidensis</name>
    <dbReference type="NCBI Taxonomy" id="648754"/>
    <lineage>
        <taxon>Bacteria</taxon>
        <taxon>Bacillati</taxon>
        <taxon>Actinomycetota</taxon>
        <taxon>Actinomycetes</taxon>
        <taxon>Pseudonocardiales</taxon>
        <taxon>Pseudonocardiaceae</taxon>
        <taxon>Pseudonocardia</taxon>
    </lineage>
</organism>
<accession>A0ABP9N9K5</accession>
<dbReference type="Proteomes" id="UP001500804">
    <property type="component" value="Unassembled WGS sequence"/>
</dbReference>
<keyword evidence="2" id="KW-1185">Reference proteome</keyword>
<name>A0ABP9N9K5_9PSEU</name>
<evidence type="ECO:0000313" key="2">
    <source>
        <dbReference type="Proteomes" id="UP001500804"/>
    </source>
</evidence>